<keyword evidence="2" id="KW-0812">Transmembrane</keyword>
<organism evidence="3">
    <name type="scientific">Ostreococcus mediterraneus virus 2</name>
    <dbReference type="NCBI Taxonomy" id="2726183"/>
    <lineage>
        <taxon>Viruses</taxon>
        <taxon>Varidnaviria</taxon>
        <taxon>Bamfordvirae</taxon>
        <taxon>Nucleocytoviricota</taxon>
        <taxon>Megaviricetes</taxon>
        <taxon>Algavirales</taxon>
        <taxon>Phycodnaviridae</taxon>
        <taxon>Prasinovirus</taxon>
    </lineage>
</organism>
<reference evidence="3" key="1">
    <citation type="journal article" date="2020" name="Sci. Adv.">
        <title>Virus-host coexistence in phytoplankton through the genomic lens.</title>
        <authorList>
            <person name="Yau S."/>
            <person name="Krasovec M."/>
            <person name="Benites L.F."/>
            <person name="Rombauts S."/>
            <person name="Groussin M."/>
            <person name="Vancaester E."/>
            <person name="Aury J.M."/>
            <person name="Derelle E."/>
            <person name="Desdevises Y."/>
            <person name="Escande M.L."/>
            <person name="Grimsley N."/>
            <person name="Guy J."/>
            <person name="Moreau H."/>
            <person name="Sanchez-Brosseau S."/>
            <person name="van de Peer Y."/>
            <person name="Vandepoele K."/>
            <person name="Gourbiere S."/>
            <person name="Piganeau G."/>
        </authorList>
    </citation>
    <scope>NUCLEOTIDE SEQUENCE</scope>
    <source>
        <strain evidence="3">OmV2</strain>
    </source>
</reference>
<evidence type="ECO:0000256" key="2">
    <source>
        <dbReference type="SAM" id="Phobius"/>
    </source>
</evidence>
<evidence type="ECO:0000256" key="1">
    <source>
        <dbReference type="SAM" id="MobiDB-lite"/>
    </source>
</evidence>
<dbReference type="Pfam" id="PF00090">
    <property type="entry name" value="TSP_1"/>
    <property type="match status" value="1"/>
</dbReference>
<evidence type="ECO:0000313" key="3">
    <source>
        <dbReference type="EMBL" id="QIZ31098.1"/>
    </source>
</evidence>
<dbReference type="EMBL" id="MN688676">
    <property type="protein sequence ID" value="QIZ31098.1"/>
    <property type="molecule type" value="Genomic_DNA"/>
</dbReference>
<dbReference type="SUPFAM" id="SSF82895">
    <property type="entry name" value="TSP-1 type 1 repeat"/>
    <property type="match status" value="1"/>
</dbReference>
<feature type="transmembrane region" description="Helical" evidence="2">
    <location>
        <begin position="5"/>
        <end position="26"/>
    </location>
</feature>
<keyword evidence="2" id="KW-0472">Membrane</keyword>
<sequence>MSSGVIIFILLMVCCCVLIVAGLGFWTCTGGSFDTDQFDSGKCLSIPGGDDDDGGGGGSGGGGGGGGTYNPPSSTPTDDSYLACVGSIFPNETKTCFDKGSGSAGLRWNWADTEQAAACKAKVVKYRIDFSSSASNHSLIYRHTVLGGNANAFRFKNCPSTFLDGTNIKFILSPLTGADELIIAPVETELDTNSAGSSCEDIGAGSVASAINFNGISIVQEPEEPPPPPTDCTGGTWGDWGACMKDGSVVSECGNYGIKTRNLTGYTPAAHGGTCVTEQSESCYTGACPTPPSAPPPPPPQDCVLSEWFDMVEDGRTTICSKPCGGGKKTRKRLVEISAAYGGTCPATTEEVDCNTHVCPVNCVGSWIANGNPYQTGSGGCSGRWTKTPQIYNITVPRAGAGRACEAVHGATRELSRSHGKPPSCGLRSDKRLKTNIKLYKNDYPVQGIDLYSYEWNDIATQLYGLSGSTIGFIADLLPPKYVSVDEHGYKYINGYPDDTMKQILSFLDRQR</sequence>
<dbReference type="PROSITE" id="PS50092">
    <property type="entry name" value="TSP1"/>
    <property type="match status" value="2"/>
</dbReference>
<feature type="compositionally biased region" description="Gly residues" evidence="1">
    <location>
        <begin position="55"/>
        <end position="68"/>
    </location>
</feature>
<dbReference type="InterPro" id="IPR036383">
    <property type="entry name" value="TSP1_rpt_sf"/>
</dbReference>
<feature type="region of interest" description="Disordered" evidence="1">
    <location>
        <begin position="49"/>
        <end position="72"/>
    </location>
</feature>
<protein>
    <submittedName>
        <fullName evidence="3">Hemicentin-like protein</fullName>
    </submittedName>
</protein>
<keyword evidence="2" id="KW-1133">Transmembrane helix</keyword>
<gene>
    <name evidence="3" type="ORF">orf00065</name>
</gene>
<dbReference type="SMART" id="SM00209">
    <property type="entry name" value="TSP1"/>
    <property type="match status" value="2"/>
</dbReference>
<dbReference type="Gene3D" id="2.20.100.10">
    <property type="entry name" value="Thrombospondin type-1 (TSP1) repeat"/>
    <property type="match status" value="2"/>
</dbReference>
<proteinExistence type="predicted"/>
<accession>A0A6H1QU47</accession>
<name>A0A6H1QU47_9PHYC</name>
<dbReference type="InterPro" id="IPR000884">
    <property type="entry name" value="TSP1_rpt"/>
</dbReference>